<sequence length="173" mass="19329">MGALAESIASHVPSGMLSAGLAALAALPNPGELVRKAARLEDELRELLRLNGRGAGAGAEQGGGNRAQQTRERFLRAYERLKDELLKDRAFNFDFTEETRQWVAKVRAPQSESVSSYERMINPYRRSELRTSTHACMMVRPTMACMIPKLRRPFLCLCFPSNTISFSESPLRV</sequence>
<dbReference type="Proteomes" id="UP000324705">
    <property type="component" value="Chromosome 2A"/>
</dbReference>
<dbReference type="Gramene" id="TRITD2Av1G271350.1">
    <property type="protein sequence ID" value="TRITD2Av1G271350.1"/>
    <property type="gene ID" value="TRITD2Av1G271350"/>
</dbReference>
<dbReference type="EMBL" id="LT934113">
    <property type="protein sequence ID" value="VAH37570.1"/>
    <property type="molecule type" value="Genomic_DNA"/>
</dbReference>
<proteinExistence type="predicted"/>
<reference evidence="1 2" key="1">
    <citation type="submission" date="2017-09" db="EMBL/GenBank/DDBJ databases">
        <authorList>
            <consortium name="International Durum Wheat Genome Sequencing Consortium (IDWGSC)"/>
            <person name="Milanesi L."/>
        </authorList>
    </citation>
    <scope>NUCLEOTIDE SEQUENCE [LARGE SCALE GENOMIC DNA]</scope>
    <source>
        <strain evidence="2">cv. Svevo</strain>
    </source>
</reference>
<name>A0A9R1P6U4_TRITD</name>
<protein>
    <submittedName>
        <fullName evidence="1">Uncharacterized protein</fullName>
    </submittedName>
</protein>
<accession>A0A9R1P6U4</accession>
<gene>
    <name evidence="1" type="ORF">TRITD_2Av1G271350</name>
</gene>
<evidence type="ECO:0000313" key="1">
    <source>
        <dbReference type="EMBL" id="VAH37570.1"/>
    </source>
</evidence>
<organism evidence="1 2">
    <name type="scientific">Triticum turgidum subsp. durum</name>
    <name type="common">Durum wheat</name>
    <name type="synonym">Triticum durum</name>
    <dbReference type="NCBI Taxonomy" id="4567"/>
    <lineage>
        <taxon>Eukaryota</taxon>
        <taxon>Viridiplantae</taxon>
        <taxon>Streptophyta</taxon>
        <taxon>Embryophyta</taxon>
        <taxon>Tracheophyta</taxon>
        <taxon>Spermatophyta</taxon>
        <taxon>Magnoliopsida</taxon>
        <taxon>Liliopsida</taxon>
        <taxon>Poales</taxon>
        <taxon>Poaceae</taxon>
        <taxon>BOP clade</taxon>
        <taxon>Pooideae</taxon>
        <taxon>Triticodae</taxon>
        <taxon>Triticeae</taxon>
        <taxon>Triticinae</taxon>
        <taxon>Triticum</taxon>
    </lineage>
</organism>
<keyword evidence="2" id="KW-1185">Reference proteome</keyword>
<dbReference type="AlphaFoldDB" id="A0A9R1P6U4"/>
<evidence type="ECO:0000313" key="2">
    <source>
        <dbReference type="Proteomes" id="UP000324705"/>
    </source>
</evidence>